<evidence type="ECO:0000256" key="8">
    <source>
        <dbReference type="PIRSR" id="PIRSR602401-1"/>
    </source>
</evidence>
<comment type="similarity">
    <text evidence="2 9">Belongs to the cytochrome P450 family.</text>
</comment>
<dbReference type="PROSITE" id="PS00086">
    <property type="entry name" value="CYTOCHROME_P450"/>
    <property type="match status" value="1"/>
</dbReference>
<keyword evidence="6 8" id="KW-0408">Iron</keyword>
<dbReference type="STRING" id="43265.A0A545UNB7"/>
<comment type="cofactor">
    <cofactor evidence="1 8">
        <name>heme</name>
        <dbReference type="ChEBI" id="CHEBI:30413"/>
    </cofactor>
</comment>
<dbReference type="InterPro" id="IPR036396">
    <property type="entry name" value="Cyt_P450_sf"/>
</dbReference>
<dbReference type="PANTHER" id="PTHR24305:SF157">
    <property type="entry name" value="N-ACETYLTRYPTOPHAN 6-HYDROXYLASE IVOC-RELATED"/>
    <property type="match status" value="1"/>
</dbReference>
<dbReference type="GO" id="GO:0016705">
    <property type="term" value="F:oxidoreductase activity, acting on paired donors, with incorporation or reduction of molecular oxygen"/>
    <property type="evidence" value="ECO:0007669"/>
    <property type="project" value="InterPro"/>
</dbReference>
<dbReference type="PRINTS" id="PR00463">
    <property type="entry name" value="EP450I"/>
</dbReference>
<keyword evidence="3 8" id="KW-0349">Heme</keyword>
<evidence type="ECO:0000256" key="4">
    <source>
        <dbReference type="ARBA" id="ARBA00022723"/>
    </source>
</evidence>
<sequence length="521" mass="57992">MLLAALGTALFIAHHVTGVIRVLFFSRISHIPGPKLAALTYFYQAYWDIWPHKGQFAFHSPADGWMPNPTNFDDDARIGPDEVHIDDPAFYSSCYPGSIARQRDKSRLHFGWAQGLEQYGDGNTFFTLSHDDHRMRRSMLAPFFSKQKVRDLEATIREKVIRLRERLLEYAAVKGKESVPIDFSNATGYTLGKSIGALDRADMAREYNDALRNSAKLGPIARAFPFIARAMVMLPDWVVKSRPELAPGKEFQELVNNLTRMAFEDAEKPEEKGDRTILQTLMNHPTAPEKEKRFNRLSAEVMIMFAAGGEPTGRALAVTLLHILLDPPVYKRVLSELRPLIPSYDAPLPPTKQLEGLPYFSAVISEGLRMAHGVAGRLGRIAPNETLNYPNGKNGIVQIPAGVTFSQTLYLVHTNEEIFPQPFAFRPERYLLPENATEAETQAVNTAKAYLVPFGKGSRSCLGMNLAYSELYLTLAAIIAGLGLELAEGISEKDGRITQEYLIGCLDESRAGIAIKVLGKI</sequence>
<name>A0A545UNB7_9HYPO</name>
<evidence type="ECO:0000256" key="2">
    <source>
        <dbReference type="ARBA" id="ARBA00010617"/>
    </source>
</evidence>
<evidence type="ECO:0000256" key="6">
    <source>
        <dbReference type="ARBA" id="ARBA00023004"/>
    </source>
</evidence>
<dbReference type="InterPro" id="IPR002401">
    <property type="entry name" value="Cyt_P450_E_grp-I"/>
</dbReference>
<dbReference type="InterPro" id="IPR050121">
    <property type="entry name" value="Cytochrome_P450_monoxygenase"/>
</dbReference>
<reference evidence="10 11" key="1">
    <citation type="journal article" date="2019" name="Appl. Microbiol. Biotechnol.">
        <title>Genome sequence of Isaria javanica and comparative genome analysis insights into family S53 peptidase evolution in fungal entomopathogens.</title>
        <authorList>
            <person name="Lin R."/>
            <person name="Zhang X."/>
            <person name="Xin B."/>
            <person name="Zou M."/>
            <person name="Gao Y."/>
            <person name="Qin F."/>
            <person name="Hu Q."/>
            <person name="Xie B."/>
            <person name="Cheng X."/>
        </authorList>
    </citation>
    <scope>NUCLEOTIDE SEQUENCE [LARGE SCALE GENOMIC DNA]</scope>
    <source>
        <strain evidence="10 11">IJ1G</strain>
    </source>
</reference>
<dbReference type="Gene3D" id="1.10.630.10">
    <property type="entry name" value="Cytochrome P450"/>
    <property type="match status" value="1"/>
</dbReference>
<evidence type="ECO:0000313" key="11">
    <source>
        <dbReference type="Proteomes" id="UP000315783"/>
    </source>
</evidence>
<protein>
    <submittedName>
        <fullName evidence="10">Cytochrome P450</fullName>
    </submittedName>
</protein>
<dbReference type="Pfam" id="PF00067">
    <property type="entry name" value="p450"/>
    <property type="match status" value="1"/>
</dbReference>
<keyword evidence="7 9" id="KW-0503">Monooxygenase</keyword>
<dbReference type="PRINTS" id="PR00385">
    <property type="entry name" value="P450"/>
</dbReference>
<proteinExistence type="inferred from homology"/>
<dbReference type="InterPro" id="IPR017972">
    <property type="entry name" value="Cyt_P450_CS"/>
</dbReference>
<feature type="binding site" description="axial binding residue" evidence="8">
    <location>
        <position position="461"/>
    </location>
    <ligand>
        <name>heme</name>
        <dbReference type="ChEBI" id="CHEBI:30413"/>
    </ligand>
    <ligandPart>
        <name>Fe</name>
        <dbReference type="ChEBI" id="CHEBI:18248"/>
    </ligandPart>
</feature>
<dbReference type="Proteomes" id="UP000315783">
    <property type="component" value="Unassembled WGS sequence"/>
</dbReference>
<evidence type="ECO:0000256" key="3">
    <source>
        <dbReference type="ARBA" id="ARBA00022617"/>
    </source>
</evidence>
<evidence type="ECO:0000313" key="10">
    <source>
        <dbReference type="EMBL" id="TQV90955.1"/>
    </source>
</evidence>
<evidence type="ECO:0000256" key="5">
    <source>
        <dbReference type="ARBA" id="ARBA00023002"/>
    </source>
</evidence>
<evidence type="ECO:0000256" key="9">
    <source>
        <dbReference type="RuleBase" id="RU000461"/>
    </source>
</evidence>
<dbReference type="GO" id="GO:0005506">
    <property type="term" value="F:iron ion binding"/>
    <property type="evidence" value="ECO:0007669"/>
    <property type="project" value="InterPro"/>
</dbReference>
<dbReference type="EMBL" id="SPUK01000022">
    <property type="protein sequence ID" value="TQV90955.1"/>
    <property type="molecule type" value="Genomic_DNA"/>
</dbReference>
<dbReference type="GO" id="GO:0020037">
    <property type="term" value="F:heme binding"/>
    <property type="evidence" value="ECO:0007669"/>
    <property type="project" value="InterPro"/>
</dbReference>
<comment type="caution">
    <text evidence="10">The sequence shown here is derived from an EMBL/GenBank/DDBJ whole genome shotgun (WGS) entry which is preliminary data.</text>
</comment>
<organism evidence="10 11">
    <name type="scientific">Cordyceps javanica</name>
    <dbReference type="NCBI Taxonomy" id="43265"/>
    <lineage>
        <taxon>Eukaryota</taxon>
        <taxon>Fungi</taxon>
        <taxon>Dikarya</taxon>
        <taxon>Ascomycota</taxon>
        <taxon>Pezizomycotina</taxon>
        <taxon>Sordariomycetes</taxon>
        <taxon>Hypocreomycetidae</taxon>
        <taxon>Hypocreales</taxon>
        <taxon>Cordycipitaceae</taxon>
        <taxon>Cordyceps</taxon>
    </lineage>
</organism>
<dbReference type="InterPro" id="IPR001128">
    <property type="entry name" value="Cyt_P450"/>
</dbReference>
<keyword evidence="11" id="KW-1185">Reference proteome</keyword>
<dbReference type="PANTHER" id="PTHR24305">
    <property type="entry name" value="CYTOCHROME P450"/>
    <property type="match status" value="1"/>
</dbReference>
<evidence type="ECO:0000256" key="7">
    <source>
        <dbReference type="ARBA" id="ARBA00023033"/>
    </source>
</evidence>
<dbReference type="GO" id="GO:0004497">
    <property type="term" value="F:monooxygenase activity"/>
    <property type="evidence" value="ECO:0007669"/>
    <property type="project" value="UniProtKB-KW"/>
</dbReference>
<dbReference type="AlphaFoldDB" id="A0A545UNB7"/>
<dbReference type="SUPFAM" id="SSF48264">
    <property type="entry name" value="Cytochrome P450"/>
    <property type="match status" value="1"/>
</dbReference>
<keyword evidence="4 8" id="KW-0479">Metal-binding</keyword>
<dbReference type="CDD" id="cd11062">
    <property type="entry name" value="CYP58-like"/>
    <property type="match status" value="1"/>
</dbReference>
<accession>A0A545UNB7</accession>
<evidence type="ECO:0000256" key="1">
    <source>
        <dbReference type="ARBA" id="ARBA00001971"/>
    </source>
</evidence>
<gene>
    <name evidence="10" type="ORF">IF1G_10476</name>
</gene>
<keyword evidence="5 9" id="KW-0560">Oxidoreductase</keyword>